<evidence type="ECO:0000256" key="7">
    <source>
        <dbReference type="SAM" id="MobiDB-lite"/>
    </source>
</evidence>
<evidence type="ECO:0000313" key="11">
    <source>
        <dbReference type="EMBL" id="CAG9136327.1"/>
    </source>
</evidence>
<evidence type="ECO:0000259" key="8">
    <source>
        <dbReference type="Pfam" id="PF04042"/>
    </source>
</evidence>
<dbReference type="InterPro" id="IPR043034">
    <property type="entry name" value="DNA_pol_alpha_B_N_sf"/>
</dbReference>
<dbReference type="InterPro" id="IPR016722">
    <property type="entry name" value="DNA_pol_alpha_bsu"/>
</dbReference>
<dbReference type="Pfam" id="PF08418">
    <property type="entry name" value="Pol_alpha_B_N"/>
    <property type="match status" value="1"/>
</dbReference>
<feature type="domain" description="DNA polymerase alpha subunit B N-terminal" evidence="9">
    <location>
        <begin position="7"/>
        <end position="72"/>
    </location>
</feature>
<organism evidence="11 12">
    <name type="scientific">Plutella xylostella</name>
    <name type="common">Diamondback moth</name>
    <name type="synonym">Plutella maculipennis</name>
    <dbReference type="NCBI Taxonomy" id="51655"/>
    <lineage>
        <taxon>Eukaryota</taxon>
        <taxon>Metazoa</taxon>
        <taxon>Ecdysozoa</taxon>
        <taxon>Arthropoda</taxon>
        <taxon>Hexapoda</taxon>
        <taxon>Insecta</taxon>
        <taxon>Pterygota</taxon>
        <taxon>Neoptera</taxon>
        <taxon>Endopterygota</taxon>
        <taxon>Lepidoptera</taxon>
        <taxon>Glossata</taxon>
        <taxon>Ditrysia</taxon>
        <taxon>Yponomeutoidea</taxon>
        <taxon>Plutellidae</taxon>
        <taxon>Plutella</taxon>
    </lineage>
</organism>
<reference evidence="11" key="1">
    <citation type="submission" date="2020-11" db="EMBL/GenBank/DDBJ databases">
        <authorList>
            <person name="Whiteford S."/>
        </authorList>
    </citation>
    <scope>NUCLEOTIDE SEQUENCE</scope>
</reference>
<dbReference type="Gene3D" id="3.60.21.60">
    <property type="match status" value="2"/>
</dbReference>
<comment type="similarity">
    <text evidence="2 6">Belongs to the DNA polymerase alpha subunit B family.</text>
</comment>
<dbReference type="Pfam" id="PF22062">
    <property type="entry name" value="OB_DPOA2"/>
    <property type="match status" value="1"/>
</dbReference>
<evidence type="ECO:0000256" key="6">
    <source>
        <dbReference type="PIRNR" id="PIRNR018300"/>
    </source>
</evidence>
<keyword evidence="5 6" id="KW-0539">Nucleus</keyword>
<dbReference type="PANTHER" id="PTHR23061:SF12">
    <property type="entry name" value="DNA POLYMERASE ALPHA SUBUNIT B"/>
    <property type="match status" value="1"/>
</dbReference>
<proteinExistence type="inferred from homology"/>
<evidence type="ECO:0000256" key="1">
    <source>
        <dbReference type="ARBA" id="ARBA00004123"/>
    </source>
</evidence>
<dbReference type="GO" id="GO:0005658">
    <property type="term" value="C:alpha DNA polymerase:primase complex"/>
    <property type="evidence" value="ECO:0007669"/>
    <property type="project" value="TreeGrafter"/>
</dbReference>
<comment type="caution">
    <text evidence="11">The sequence shown here is derived from an EMBL/GenBank/DDBJ whole genome shotgun (WGS) entry which is preliminary data.</text>
</comment>
<feature type="domain" description="DNA polymerase alpha subunit B OB" evidence="10">
    <location>
        <begin position="207"/>
        <end position="308"/>
    </location>
</feature>
<evidence type="ECO:0000256" key="3">
    <source>
        <dbReference type="ARBA" id="ARBA00018596"/>
    </source>
</evidence>
<dbReference type="GO" id="GO:0003677">
    <property type="term" value="F:DNA binding"/>
    <property type="evidence" value="ECO:0007669"/>
    <property type="project" value="InterPro"/>
</dbReference>
<evidence type="ECO:0000259" key="10">
    <source>
        <dbReference type="Pfam" id="PF22062"/>
    </source>
</evidence>
<dbReference type="Pfam" id="PF04042">
    <property type="entry name" value="DNA_pol_E_B"/>
    <property type="match status" value="1"/>
</dbReference>
<comment type="function">
    <text evidence="6">Accessory subunit of the DNA polymerase alpha complex (also known as the alpha DNA polymerase-primase complex) which plays an essential role in the initiation of DNA synthesis.</text>
</comment>
<comment type="subcellular location">
    <subcellularLocation>
        <location evidence="1 6">Nucleus</location>
    </subcellularLocation>
</comment>
<dbReference type="PIRSF" id="PIRSF018300">
    <property type="entry name" value="DNA_pol_alph_2"/>
    <property type="match status" value="1"/>
</dbReference>
<evidence type="ECO:0000313" key="12">
    <source>
        <dbReference type="Proteomes" id="UP000653454"/>
    </source>
</evidence>
<name>A0A8S4G9L2_PLUXY</name>
<protein>
    <recommendedName>
        <fullName evidence="3 6">DNA polymerase alpha subunit B</fullName>
    </recommendedName>
</protein>
<evidence type="ECO:0000259" key="9">
    <source>
        <dbReference type="Pfam" id="PF08418"/>
    </source>
</evidence>
<feature type="region of interest" description="Disordered" evidence="7">
    <location>
        <begin position="123"/>
        <end position="145"/>
    </location>
</feature>
<dbReference type="Proteomes" id="UP000653454">
    <property type="component" value="Unassembled WGS sequence"/>
</dbReference>
<dbReference type="Gene3D" id="1.10.8.530">
    <property type="entry name" value="DNA polymerase alpha-primase, subunit B, N-terminal domain"/>
    <property type="match status" value="1"/>
</dbReference>
<dbReference type="InterPro" id="IPR013627">
    <property type="entry name" value="Pol_alpha_B_N"/>
</dbReference>
<feature type="compositionally biased region" description="Basic and acidic residues" evidence="7">
    <location>
        <begin position="123"/>
        <end position="134"/>
    </location>
</feature>
<evidence type="ECO:0000256" key="5">
    <source>
        <dbReference type="ARBA" id="ARBA00023242"/>
    </source>
</evidence>
<gene>
    <name evidence="11" type="ORF">PLXY2_LOCUS14581</name>
</gene>
<dbReference type="InterPro" id="IPR054300">
    <property type="entry name" value="OB_DPOA2"/>
</dbReference>
<dbReference type="InterPro" id="IPR007185">
    <property type="entry name" value="DNA_pol_a/d/e_bsu"/>
</dbReference>
<keyword evidence="12" id="KW-1185">Reference proteome</keyword>
<keyword evidence="4 6" id="KW-0235">DNA replication</keyword>
<dbReference type="EMBL" id="CAJHNJ030000135">
    <property type="protein sequence ID" value="CAG9136327.1"/>
    <property type="molecule type" value="Genomic_DNA"/>
</dbReference>
<evidence type="ECO:0000256" key="4">
    <source>
        <dbReference type="ARBA" id="ARBA00022705"/>
    </source>
</evidence>
<dbReference type="GO" id="GO:0006270">
    <property type="term" value="P:DNA replication initiation"/>
    <property type="evidence" value="ECO:0007669"/>
    <property type="project" value="TreeGrafter"/>
</dbReference>
<accession>A0A8S4G9L2</accession>
<evidence type="ECO:0000256" key="2">
    <source>
        <dbReference type="ARBA" id="ARBA00007299"/>
    </source>
</evidence>
<dbReference type="AlphaFoldDB" id="A0A8S4G9L2"/>
<sequence>MATEELVTEQFQFLGIDVDNDVLTKCVLLCEEYGVDAETFVEQWMAFSLSHLNGAAPTLKNLDLLERKEFSKRGVDQVNAAIKETSHQNAGKSLTIYGVPVDDQPETDVLSNYMTTTTPKRVKVEKDTSNHSELRPATYSPTVGHSAKYASRTNAGTVVFSYGDEDVKPVDINNVLNLNVTQVPNDDNDTYSKAMFGFELLYEKATVYDNHIRYISQTILKKLGITETCSVRHKSQTEVTVAGRIECDADARLNPKSVVLQGTWDESLSQAVPVDLDNVQQYALFPGQVAVLRGVNPRGDRFQAREVLCDAALPLADHRKDLTNTFIGSMSMIVVAGPYTTSDNLSYEPLKDLVTYIGMHKPHIVIMTGPFMDSEHVKVKDNTLAETYKSFFEKLLDSLGEISNTSPQTKICIVSNQSDAFHVNIYPTPPYTTRKKHPNIQFLPDPCTININGIYVGVTSTDVLMQISKEEISLGTGGDKLARLAGHVIGQQSFSPLWPPPGAPVDAALWAAHAQLPRTPHVLVLPSNFRYFVKEVSGCVVVNPERLAKGAVGGTFARLTLNLTDKTEHVCKSISAQIIRI</sequence>
<feature type="domain" description="DNA polymerase alpha/delta/epsilon subunit B" evidence="8">
    <location>
        <begin position="333"/>
        <end position="534"/>
    </location>
</feature>
<dbReference type="PANTHER" id="PTHR23061">
    <property type="entry name" value="DNA POLYMERASE 2 ALPHA 70 KDA SUBUNIT"/>
    <property type="match status" value="1"/>
</dbReference>